<feature type="transmembrane region" description="Helical" evidence="2">
    <location>
        <begin position="127"/>
        <end position="146"/>
    </location>
</feature>
<dbReference type="RefSeq" id="WP_074572063.1">
    <property type="nucleotide sequence ID" value="NZ_FNJQ01000011.1"/>
</dbReference>
<gene>
    <name evidence="3" type="ORF">SAMN05216366_11146</name>
</gene>
<feature type="transmembrane region" description="Helical" evidence="2">
    <location>
        <begin position="103"/>
        <end position="121"/>
    </location>
</feature>
<organism evidence="3 4">
    <name type="scientific">Selenomonas ruminantium</name>
    <dbReference type="NCBI Taxonomy" id="971"/>
    <lineage>
        <taxon>Bacteria</taxon>
        <taxon>Bacillati</taxon>
        <taxon>Bacillota</taxon>
        <taxon>Negativicutes</taxon>
        <taxon>Selenomonadales</taxon>
        <taxon>Selenomonadaceae</taxon>
        <taxon>Selenomonas</taxon>
    </lineage>
</organism>
<keyword evidence="2" id="KW-0812">Transmembrane</keyword>
<evidence type="ECO:0000256" key="2">
    <source>
        <dbReference type="SAM" id="Phobius"/>
    </source>
</evidence>
<keyword evidence="2" id="KW-0472">Membrane</keyword>
<protein>
    <recommendedName>
        <fullName evidence="5">Zinc-ribbon domain-containing protein</fullName>
    </recommendedName>
</protein>
<dbReference type="OrthoDB" id="1664598at2"/>
<keyword evidence="2" id="KW-1133">Transmembrane helix</keyword>
<reference evidence="3 4" key="1">
    <citation type="submission" date="2016-10" db="EMBL/GenBank/DDBJ databases">
        <authorList>
            <person name="de Groot N.N."/>
        </authorList>
    </citation>
    <scope>NUCLEOTIDE SEQUENCE [LARGE SCALE GENOMIC DNA]</scope>
    <source>
        <strain evidence="3 4">S137</strain>
    </source>
</reference>
<evidence type="ECO:0000313" key="3">
    <source>
        <dbReference type="EMBL" id="SDP26495.1"/>
    </source>
</evidence>
<keyword evidence="1" id="KW-0175">Coiled coil</keyword>
<sequence length="214" mass="23900">MICKKCGCIVETGAKVCTFCGEPAELSSDDLLNTFAGDSTAEDIRANIPTLVGLHELAEVPGDKERLIGELNRLQGYFSHIRGKYATLGDLWLMQSQNDEPRLANYTLGGCLATLFFYLILTGFFPSVPWTFFFAVWLGVTSIGYIQAGKAYERRKAQLEADIRGVENEVRSYYNLADHCFLPLDYSDPQIIRELIVGITNGTITSFREYKVQG</sequence>
<dbReference type="Proteomes" id="UP000182412">
    <property type="component" value="Unassembled WGS sequence"/>
</dbReference>
<feature type="coiled-coil region" evidence="1">
    <location>
        <begin position="149"/>
        <end position="176"/>
    </location>
</feature>
<evidence type="ECO:0000256" key="1">
    <source>
        <dbReference type="SAM" id="Coils"/>
    </source>
</evidence>
<name>A0A1H0RAN1_SELRU</name>
<dbReference type="AlphaFoldDB" id="A0A1H0RAN1"/>
<evidence type="ECO:0008006" key="5">
    <source>
        <dbReference type="Google" id="ProtNLM"/>
    </source>
</evidence>
<proteinExistence type="predicted"/>
<dbReference type="EMBL" id="FNJQ01000011">
    <property type="protein sequence ID" value="SDP26495.1"/>
    <property type="molecule type" value="Genomic_DNA"/>
</dbReference>
<evidence type="ECO:0000313" key="4">
    <source>
        <dbReference type="Proteomes" id="UP000182412"/>
    </source>
</evidence>
<accession>A0A1H0RAN1</accession>